<dbReference type="PANTHER" id="PTHR21689">
    <property type="entry name" value="LIN-9"/>
    <property type="match status" value="1"/>
</dbReference>
<dbReference type="InterPro" id="IPR045831">
    <property type="entry name" value="LIN9_C"/>
</dbReference>
<dbReference type="GO" id="GO:0006357">
    <property type="term" value="P:regulation of transcription by RNA polymerase II"/>
    <property type="evidence" value="ECO:0007669"/>
    <property type="project" value="TreeGrafter"/>
</dbReference>
<dbReference type="GO" id="GO:0003677">
    <property type="term" value="F:DNA binding"/>
    <property type="evidence" value="ECO:0007669"/>
    <property type="project" value="TreeGrafter"/>
</dbReference>
<feature type="region of interest" description="Disordered" evidence="4">
    <location>
        <begin position="1"/>
        <end position="21"/>
    </location>
</feature>
<keyword evidence="3" id="KW-0539">Nucleus</keyword>
<reference evidence="6 7" key="1">
    <citation type="submission" date="2018-04" db="EMBL/GenBank/DDBJ databases">
        <title>The genome of golden apple snail Pomacea canaliculata provides insight into stress tolerance and invasive adaptation.</title>
        <authorList>
            <person name="Liu C."/>
            <person name="Liu B."/>
            <person name="Ren Y."/>
            <person name="Zhang Y."/>
            <person name="Wang H."/>
            <person name="Li S."/>
            <person name="Jiang F."/>
            <person name="Yin L."/>
            <person name="Zhang G."/>
            <person name="Qian W."/>
            <person name="Fan W."/>
        </authorList>
    </citation>
    <scope>NUCLEOTIDE SEQUENCE [LARGE SCALE GENOMIC DNA]</scope>
    <source>
        <strain evidence="6">SZHN2017</strain>
        <tissue evidence="6">Muscle</tissue>
    </source>
</reference>
<dbReference type="InterPro" id="IPR033471">
    <property type="entry name" value="DIRP"/>
</dbReference>
<dbReference type="GO" id="GO:0006351">
    <property type="term" value="P:DNA-templated transcription"/>
    <property type="evidence" value="ECO:0007669"/>
    <property type="project" value="InterPro"/>
</dbReference>
<dbReference type="Pfam" id="PF19438">
    <property type="entry name" value="LIN9_C"/>
    <property type="match status" value="1"/>
</dbReference>
<dbReference type="SMART" id="SM01135">
    <property type="entry name" value="DIRP"/>
    <property type="match status" value="1"/>
</dbReference>
<sequence length="579" mass="65942">MASYVTTTRQRRPPSRERLLPDVTADVAGDIVTLSGSAHALVSLREGSGIYRSPPRRGNPPRIRKKNQRFYNDDEETDYSPIRSPKKQPKLSLTHISSSLPRPSSVPSTPEKPNKGQAPVTSGRSILPIVPDKKTAQAIGVRLRNLLKLPKAHKWVCYEFFYSNLDAPLFLGQNDFCICLQESFPQLKTKKLTRVEWCKIRRLMGKPRRCSSAFFDEERRTLHERRDKIRLLQQRKLNEFNSLKDLPEEIPLHLVIGTKVTARLRKPQDGLFTGTIKALDTTDNTYRVTFDRQGLGTHSIPDFEVLSSEPGETIPLSAFQQKQRPRQALSLPRFMPGASSPGSQTDNDPVINFAPFKGRLLSLDGGTYGGFPIKYLVLVTRLSKILKVKKDWINQLKEMNTQAEKMRSYQQPITRDFQRSYAEVILELEKLNKDLTEHLVDIQQYSQELAPEQGLPQVDQPSEVKKRCDSDAQTTVAQICQSMFSNRKTAKNDRILKLVTGLTSLMLQIRTFSESDFNSFEFRSLQDSLREIKETLDRNNINSGENSTSERTGDCNEGRFIANAEEVRVEVCWSHNGTF</sequence>
<evidence type="ECO:0000256" key="4">
    <source>
        <dbReference type="SAM" id="MobiDB-lite"/>
    </source>
</evidence>
<evidence type="ECO:0000313" key="7">
    <source>
        <dbReference type="Proteomes" id="UP000245119"/>
    </source>
</evidence>
<name>A0A2T7PJE4_POMCA</name>
<dbReference type="PANTHER" id="PTHR21689:SF2">
    <property type="entry name" value="PROTEIN LIN-9 HOMOLOG"/>
    <property type="match status" value="1"/>
</dbReference>
<dbReference type="EMBL" id="PZQS01000003">
    <property type="protein sequence ID" value="PVD33549.1"/>
    <property type="molecule type" value="Genomic_DNA"/>
</dbReference>
<dbReference type="OrthoDB" id="2339771at2759"/>
<feature type="domain" description="DIRP" evidence="5">
    <location>
        <begin position="161"/>
        <end position="266"/>
    </location>
</feature>
<keyword evidence="7" id="KW-1185">Reference proteome</keyword>
<evidence type="ECO:0000256" key="1">
    <source>
        <dbReference type="ARBA" id="ARBA00004123"/>
    </source>
</evidence>
<dbReference type="GO" id="GO:0051726">
    <property type="term" value="P:regulation of cell cycle"/>
    <property type="evidence" value="ECO:0007669"/>
    <property type="project" value="TreeGrafter"/>
</dbReference>
<evidence type="ECO:0000313" key="6">
    <source>
        <dbReference type="EMBL" id="PVD33549.1"/>
    </source>
</evidence>
<comment type="subcellular location">
    <subcellularLocation>
        <location evidence="1">Nucleus</location>
    </subcellularLocation>
</comment>
<dbReference type="STRING" id="400727.A0A2T7PJE4"/>
<dbReference type="GO" id="GO:0017053">
    <property type="term" value="C:transcription repressor complex"/>
    <property type="evidence" value="ECO:0007669"/>
    <property type="project" value="InterPro"/>
</dbReference>
<dbReference type="Pfam" id="PF06584">
    <property type="entry name" value="DIRP"/>
    <property type="match status" value="1"/>
</dbReference>
<dbReference type="AlphaFoldDB" id="A0A2T7PJE4"/>
<proteinExistence type="inferred from homology"/>
<feature type="region of interest" description="Disordered" evidence="4">
    <location>
        <begin position="48"/>
        <end position="127"/>
    </location>
</feature>
<evidence type="ECO:0000256" key="2">
    <source>
        <dbReference type="ARBA" id="ARBA00006732"/>
    </source>
</evidence>
<evidence type="ECO:0000259" key="5">
    <source>
        <dbReference type="SMART" id="SM01135"/>
    </source>
</evidence>
<protein>
    <recommendedName>
        <fullName evidence="5">DIRP domain-containing protein</fullName>
    </recommendedName>
</protein>
<dbReference type="InterPro" id="IPR010561">
    <property type="entry name" value="LIN-9/ALY1"/>
</dbReference>
<feature type="compositionally biased region" description="Low complexity" evidence="4">
    <location>
        <begin position="97"/>
        <end position="109"/>
    </location>
</feature>
<dbReference type="Proteomes" id="UP000245119">
    <property type="component" value="Linkage Group LG3"/>
</dbReference>
<comment type="similarity">
    <text evidence="2">Belongs to the lin-9 family.</text>
</comment>
<accession>A0A2T7PJE4</accession>
<evidence type="ECO:0000256" key="3">
    <source>
        <dbReference type="ARBA" id="ARBA00023242"/>
    </source>
</evidence>
<organism evidence="6 7">
    <name type="scientific">Pomacea canaliculata</name>
    <name type="common">Golden apple snail</name>
    <dbReference type="NCBI Taxonomy" id="400727"/>
    <lineage>
        <taxon>Eukaryota</taxon>
        <taxon>Metazoa</taxon>
        <taxon>Spiralia</taxon>
        <taxon>Lophotrochozoa</taxon>
        <taxon>Mollusca</taxon>
        <taxon>Gastropoda</taxon>
        <taxon>Caenogastropoda</taxon>
        <taxon>Architaenioglossa</taxon>
        <taxon>Ampullarioidea</taxon>
        <taxon>Ampullariidae</taxon>
        <taxon>Pomacea</taxon>
    </lineage>
</organism>
<comment type="caution">
    <text evidence="6">The sequence shown here is derived from an EMBL/GenBank/DDBJ whole genome shotgun (WGS) entry which is preliminary data.</text>
</comment>
<dbReference type="GO" id="GO:0005654">
    <property type="term" value="C:nucleoplasm"/>
    <property type="evidence" value="ECO:0007669"/>
    <property type="project" value="TreeGrafter"/>
</dbReference>
<gene>
    <name evidence="6" type="ORF">C0Q70_04806</name>
</gene>